<dbReference type="GO" id="GO:0043023">
    <property type="term" value="F:ribosomal large subunit binding"/>
    <property type="evidence" value="ECO:0007669"/>
    <property type="project" value="UniProtKB-UniRule"/>
</dbReference>
<dbReference type="Pfam" id="PF05833">
    <property type="entry name" value="NFACT_N"/>
    <property type="match status" value="1"/>
</dbReference>
<dbReference type="GO" id="GO:0000049">
    <property type="term" value="F:tRNA binding"/>
    <property type="evidence" value="ECO:0007669"/>
    <property type="project" value="UniProtKB-UniRule"/>
</dbReference>
<dbReference type="EMBL" id="UGPP01000001">
    <property type="protein sequence ID" value="STY71367.1"/>
    <property type="molecule type" value="Genomic_DNA"/>
</dbReference>
<evidence type="ECO:0000256" key="2">
    <source>
        <dbReference type="ARBA" id="ARBA00022730"/>
    </source>
</evidence>
<sequence length="590" mass="67491">MSLDGFSLNPLINELNDKLAGGRIDKICQPNKQDIYLYIRQPGQTYILYLSINPQNPMANITEFQPDNPPEPPVFCMVLRKQLEGGRIASISQYGLDRMILIDIDTLGPKSLIITKTLIAELMGKYSNLILMQDGTIIEAFRRVGENSNRVRTVLPGQNYEVPPIQDKINILITDTNSFIERLKTYQEATLYQAIIASGLGFGPITAKEIIFLAGFSNDLLIKDMDEMDFSSITNIIDELKLMYQEKNFSPTLVLDKKRKIKAMAPFALHIFNEKDFTLKTYADINALLEDSKNYTNSYYNLPEKDFYRKTIHNEINRLTKKEKILTEELAKAQKAEKYKIKADNLMTYQYQFKDHQDKEITVTNIYDENYAPITIALDTKLTIIQNMQAYYKKYDKLKRSTQMLEIQIKRCQKDREYALTIETAIDACTTIADIEDIKAEMIKAGFLPPENKKKASIAPSKPFKFALPNGMFLFVGKNNYQNDKLTFKTAHSDDIWLHTKDIPGSHVIIDTKGDEVDEDTLFLAAQIAGYFSKARGSSKIPVDYVECRYLKKPSGAKPGFVIFTNNKTLYVTPDEDEIMPIINKDLNKK</sequence>
<organism evidence="7 8">
    <name type="scientific">Megamonas hypermegale</name>
    <dbReference type="NCBI Taxonomy" id="158847"/>
    <lineage>
        <taxon>Bacteria</taxon>
        <taxon>Bacillati</taxon>
        <taxon>Bacillota</taxon>
        <taxon>Negativicutes</taxon>
        <taxon>Selenomonadales</taxon>
        <taxon>Selenomonadaceae</taxon>
        <taxon>Megamonas</taxon>
    </lineage>
</organism>
<dbReference type="SUPFAM" id="SSF46946">
    <property type="entry name" value="S13-like H2TH domain"/>
    <property type="match status" value="1"/>
</dbReference>
<keyword evidence="2 5" id="KW-0699">rRNA-binding</keyword>
<dbReference type="Pfam" id="PF05670">
    <property type="entry name" value="NFACT-R_1"/>
    <property type="match status" value="1"/>
</dbReference>
<keyword evidence="3 5" id="KW-0694">RNA-binding</keyword>
<keyword evidence="1 5" id="KW-0820">tRNA-binding</keyword>
<name>A0A378NU14_9FIRM</name>
<comment type="function">
    <text evidence="5">Key component of the ribosome quality control system (RQC), a ribosome-associated complex that mediates the extraction of incompletely synthesized nascent chains from stalled ribosomes and their subsequent degradation. RqcH recruits Ala-charged tRNA, and with RqcP directs the elongation of stalled nascent chains on 50S ribosomal subunits, leading to non-templated C-terminal alanine extensions (Ala tail). The Ala tail promotes nascent chain degradation. May add between 1 and at least 8 Ala residues. Binds to stalled 50S ribosomal subunits.</text>
</comment>
<evidence type="ECO:0000256" key="1">
    <source>
        <dbReference type="ARBA" id="ARBA00022555"/>
    </source>
</evidence>
<dbReference type="STRING" id="1122216.GCA_000423385_00992"/>
<dbReference type="InterPro" id="IPR010979">
    <property type="entry name" value="Ribosomal_uS13-like_H2TH"/>
</dbReference>
<dbReference type="InterPro" id="IPR043682">
    <property type="entry name" value="RqcH_bacterial"/>
</dbReference>
<comment type="similarity">
    <text evidence="5">Belongs to the NEMF family.</text>
</comment>
<dbReference type="InterPro" id="IPR051608">
    <property type="entry name" value="RQC_Subunit_NEMF"/>
</dbReference>
<proteinExistence type="inferred from homology"/>
<dbReference type="Gene3D" id="2.30.310.10">
    <property type="entry name" value="ibrinogen binding protein from staphylococcus aureus domain"/>
    <property type="match status" value="1"/>
</dbReference>
<evidence type="ECO:0000313" key="8">
    <source>
        <dbReference type="Proteomes" id="UP000255234"/>
    </source>
</evidence>
<keyword evidence="4 5" id="KW-0648">Protein biosynthesis</keyword>
<evidence type="ECO:0000256" key="3">
    <source>
        <dbReference type="ARBA" id="ARBA00022884"/>
    </source>
</evidence>
<dbReference type="RefSeq" id="WP_115151715.1">
    <property type="nucleotide sequence ID" value="NZ_UGPP01000001.1"/>
</dbReference>
<feature type="domain" description="NFACT RNA-binding" evidence="6">
    <location>
        <begin position="464"/>
        <end position="556"/>
    </location>
</feature>
<dbReference type="PANTHER" id="PTHR15239:SF6">
    <property type="entry name" value="RIBOSOME QUALITY CONTROL COMPLEX SUBUNIT NEMF"/>
    <property type="match status" value="1"/>
</dbReference>
<protein>
    <recommendedName>
        <fullName evidence="5">Rqc2 homolog RqcH</fullName>
        <shortName evidence="5">RqcH</shortName>
    </recommendedName>
</protein>
<dbReference type="GO" id="GO:0072344">
    <property type="term" value="P:rescue of stalled ribosome"/>
    <property type="evidence" value="ECO:0007669"/>
    <property type="project" value="UniProtKB-UniRule"/>
</dbReference>
<gene>
    <name evidence="5" type="primary">rqcH</name>
    <name evidence="7" type="ORF">NCTC10571_01523</name>
</gene>
<dbReference type="GO" id="GO:0019843">
    <property type="term" value="F:rRNA binding"/>
    <property type="evidence" value="ECO:0007669"/>
    <property type="project" value="UniProtKB-UniRule"/>
</dbReference>
<accession>A0A378NU14</accession>
<comment type="subunit">
    <text evidence="5">Associates with stalled 50S ribosomal subunits. Binds to RqcP.</text>
</comment>
<dbReference type="AlphaFoldDB" id="A0A378NU14"/>
<evidence type="ECO:0000256" key="5">
    <source>
        <dbReference type="HAMAP-Rule" id="MF_00844"/>
    </source>
</evidence>
<dbReference type="InterPro" id="IPR008532">
    <property type="entry name" value="NFACT_RNA-bd"/>
</dbReference>
<evidence type="ECO:0000313" key="7">
    <source>
        <dbReference type="EMBL" id="STY71367.1"/>
    </source>
</evidence>
<evidence type="ECO:0000259" key="6">
    <source>
        <dbReference type="Pfam" id="PF05670"/>
    </source>
</evidence>
<dbReference type="HAMAP" id="MF_00844_B">
    <property type="entry name" value="RqcH_B"/>
    <property type="match status" value="1"/>
</dbReference>
<dbReference type="Proteomes" id="UP000255234">
    <property type="component" value="Unassembled WGS sequence"/>
</dbReference>
<reference evidence="7 8" key="1">
    <citation type="submission" date="2018-06" db="EMBL/GenBank/DDBJ databases">
        <authorList>
            <consortium name="Pathogen Informatics"/>
            <person name="Doyle S."/>
        </authorList>
    </citation>
    <scope>NUCLEOTIDE SEQUENCE [LARGE SCALE GENOMIC DNA]</scope>
    <source>
        <strain evidence="7 8">NCTC10571</strain>
    </source>
</reference>
<dbReference type="PANTHER" id="PTHR15239">
    <property type="entry name" value="NUCLEAR EXPORT MEDIATOR FACTOR NEMF"/>
    <property type="match status" value="1"/>
</dbReference>
<dbReference type="GO" id="GO:1990112">
    <property type="term" value="C:RQC complex"/>
    <property type="evidence" value="ECO:0007669"/>
    <property type="project" value="TreeGrafter"/>
</dbReference>
<evidence type="ECO:0000256" key="4">
    <source>
        <dbReference type="ARBA" id="ARBA00022917"/>
    </source>
</evidence>